<dbReference type="AlphaFoldDB" id="A0A319EP03"/>
<protein>
    <submittedName>
        <fullName evidence="1">Uncharacterized protein</fullName>
    </submittedName>
</protein>
<keyword evidence="2" id="KW-1185">Reference proteome</keyword>
<organism evidence="1 2">
    <name type="scientific">Aspergillus sclerotiicarbonarius (strain CBS 121057 / IBT 28362)</name>
    <dbReference type="NCBI Taxonomy" id="1448318"/>
    <lineage>
        <taxon>Eukaryota</taxon>
        <taxon>Fungi</taxon>
        <taxon>Dikarya</taxon>
        <taxon>Ascomycota</taxon>
        <taxon>Pezizomycotina</taxon>
        <taxon>Eurotiomycetes</taxon>
        <taxon>Eurotiomycetidae</taxon>
        <taxon>Eurotiales</taxon>
        <taxon>Aspergillaceae</taxon>
        <taxon>Aspergillus</taxon>
        <taxon>Aspergillus subgen. Circumdati</taxon>
    </lineage>
</organism>
<dbReference type="Proteomes" id="UP000248423">
    <property type="component" value="Unassembled WGS sequence"/>
</dbReference>
<name>A0A319EP03_ASPSB</name>
<sequence length="82" mass="9579">MPLCPVSWHLFCLFIFSLLIPHTFLPFPFPPIFLTLLMVTQTCHRNHFTLVLFLSLDLPRSIVSRGSFVLLANFIRFLMVGW</sequence>
<evidence type="ECO:0000313" key="1">
    <source>
        <dbReference type="EMBL" id="PYI12036.1"/>
    </source>
</evidence>
<gene>
    <name evidence="1" type="ORF">BO78DRAFT_65515</name>
</gene>
<reference evidence="1 2" key="1">
    <citation type="submission" date="2018-02" db="EMBL/GenBank/DDBJ databases">
        <title>The genomes of Aspergillus section Nigri reveals drivers in fungal speciation.</title>
        <authorList>
            <consortium name="DOE Joint Genome Institute"/>
            <person name="Vesth T.C."/>
            <person name="Nybo J."/>
            <person name="Theobald S."/>
            <person name="Brandl J."/>
            <person name="Frisvad J.C."/>
            <person name="Nielsen K.F."/>
            <person name="Lyhne E.K."/>
            <person name="Kogle M.E."/>
            <person name="Kuo A."/>
            <person name="Riley R."/>
            <person name="Clum A."/>
            <person name="Nolan M."/>
            <person name="Lipzen A."/>
            <person name="Salamov A."/>
            <person name="Henrissat B."/>
            <person name="Wiebenga A."/>
            <person name="De vries R.P."/>
            <person name="Grigoriev I.V."/>
            <person name="Mortensen U.H."/>
            <person name="Andersen M.R."/>
            <person name="Baker S.E."/>
        </authorList>
    </citation>
    <scope>NUCLEOTIDE SEQUENCE [LARGE SCALE GENOMIC DNA]</scope>
    <source>
        <strain evidence="1 2">CBS 121057</strain>
    </source>
</reference>
<accession>A0A319EP03</accession>
<dbReference type="EMBL" id="KZ826316">
    <property type="protein sequence ID" value="PYI12036.1"/>
    <property type="molecule type" value="Genomic_DNA"/>
</dbReference>
<dbReference type="VEuPathDB" id="FungiDB:BO78DRAFT_65515"/>
<proteinExistence type="predicted"/>
<evidence type="ECO:0000313" key="2">
    <source>
        <dbReference type="Proteomes" id="UP000248423"/>
    </source>
</evidence>